<evidence type="ECO:0000313" key="1">
    <source>
        <dbReference type="EMBL" id="JAA67952.1"/>
    </source>
</evidence>
<reference evidence="1" key="1">
    <citation type="submission" date="2012-12" db="EMBL/GenBank/DDBJ databases">
        <title>Identification and characterization of a phenylalanine ammonia-lyase gene family in Isatis indigotica Fort.</title>
        <authorList>
            <person name="Liu Q."/>
            <person name="Chen J."/>
            <person name="Zhou X."/>
            <person name="Di P."/>
            <person name="Xiao Y."/>
            <person name="Xuan H."/>
            <person name="Zhang L."/>
            <person name="Chen W."/>
        </authorList>
    </citation>
    <scope>NUCLEOTIDE SEQUENCE</scope>
    <source>
        <tissue evidence="1">Salivary gland</tissue>
    </source>
</reference>
<accession>A0A0K8R9V7</accession>
<organism evidence="1">
    <name type="scientific">Ixodes ricinus</name>
    <name type="common">Common tick</name>
    <name type="synonym">Acarus ricinus</name>
    <dbReference type="NCBI Taxonomy" id="34613"/>
    <lineage>
        <taxon>Eukaryota</taxon>
        <taxon>Metazoa</taxon>
        <taxon>Ecdysozoa</taxon>
        <taxon>Arthropoda</taxon>
        <taxon>Chelicerata</taxon>
        <taxon>Arachnida</taxon>
        <taxon>Acari</taxon>
        <taxon>Parasitiformes</taxon>
        <taxon>Ixodida</taxon>
        <taxon>Ixodoidea</taxon>
        <taxon>Ixodidae</taxon>
        <taxon>Ixodinae</taxon>
        <taxon>Ixodes</taxon>
    </lineage>
</organism>
<proteinExistence type="evidence at transcript level"/>
<name>A0A0K8R9V7_IXORI</name>
<dbReference type="EMBL" id="GADI01005856">
    <property type="protein sequence ID" value="JAA67952.1"/>
    <property type="molecule type" value="mRNA"/>
</dbReference>
<dbReference type="AlphaFoldDB" id="A0A0K8R9V7"/>
<protein>
    <submittedName>
        <fullName evidence="1">Putative isac anti-complement</fullName>
    </submittedName>
</protein>
<sequence>MEAALIRMLLGTAFVGMQLSPYTLVVAYNKSLYEKVLGKEPGICGAWYRNPNQTEKIMDCVLRMVPAPVKDQWERFMDDNCLTKTELVSEMCNLTTIMPGSFTNYKNQTLTKEYNDKAQQAGIKCTSIIAGTTKPQRRTAHSRGRGQR</sequence>